<dbReference type="InterPro" id="IPR009057">
    <property type="entry name" value="Homeodomain-like_sf"/>
</dbReference>
<dbReference type="InterPro" id="IPR018060">
    <property type="entry name" value="HTH_AraC"/>
</dbReference>
<dbReference type="EMBL" id="VTEU01000004">
    <property type="protein sequence ID" value="TYS58726.1"/>
    <property type="molecule type" value="Genomic_DNA"/>
</dbReference>
<evidence type="ECO:0000313" key="8">
    <source>
        <dbReference type="EMBL" id="TYS58726.1"/>
    </source>
</evidence>
<accession>A0A1Y0CJ91</accession>
<evidence type="ECO:0000313" key="10">
    <source>
        <dbReference type="Proteomes" id="UP000323393"/>
    </source>
</evidence>
<dbReference type="SUPFAM" id="SSF52172">
    <property type="entry name" value="CheY-like"/>
    <property type="match status" value="1"/>
</dbReference>
<gene>
    <name evidence="7" type="ORF">B4U37_04535</name>
    <name evidence="8" type="ORF">FZC74_13090</name>
</gene>
<dbReference type="AlphaFoldDB" id="A0A1Y0CJ91"/>
<dbReference type="SUPFAM" id="SSF46689">
    <property type="entry name" value="Homeodomain-like"/>
    <property type="match status" value="2"/>
</dbReference>
<dbReference type="PANTHER" id="PTHR43280:SF2">
    <property type="entry name" value="HTH-TYPE TRANSCRIPTIONAL REGULATOR EXSA"/>
    <property type="match status" value="1"/>
</dbReference>
<dbReference type="InterPro" id="IPR020449">
    <property type="entry name" value="Tscrpt_reg_AraC-type_HTH"/>
</dbReference>
<dbReference type="SMART" id="SM00448">
    <property type="entry name" value="REC"/>
    <property type="match status" value="1"/>
</dbReference>
<dbReference type="PROSITE" id="PS01124">
    <property type="entry name" value="HTH_ARAC_FAMILY_2"/>
    <property type="match status" value="1"/>
</dbReference>
<feature type="domain" description="HTH araC/xylS-type" evidence="5">
    <location>
        <begin position="409"/>
        <end position="507"/>
    </location>
</feature>
<evidence type="ECO:0000256" key="1">
    <source>
        <dbReference type="ARBA" id="ARBA00023015"/>
    </source>
</evidence>
<sequence length="514" mass="59155">MIKLLIVDDEQIEREGMQTILERNFPDLLIKQAKNGKMAVEMADDYTPDLILMDIKMPGLNGLEAVEQISAKHPYTKFIMVTAYDTFGYVKAAIKLGVKDYILKPSKVSEIKTTVGKVLEQIEQEKAQQVKNKLQEAALEKTLTLVETDVVTQLLFDHVHEVHIDMLMELLDIPSTNEMFAMIVLLPRGSESNYSMIKDKVRQTKSGWVGALYGNQLPIIVFRQPDKTFRSQASTLARDILTISKKGQATDWFIGIGEVCSSLDQVRQSYQDALMATMDTKALTNYRFYTDIHISVDAHNSSLDKNQQKEMADLIRLGQWGDVYIYVMNILQCYEKEGADLLRTQQRMLEILWITSRVLNEIGVEATTPLYSVQTTNYRQLRSETKQLLEGMKQSYDSHCNHLEADTIQQIKQYIMDHSHQDISLDTLARKVGLSPIYISKMFKEKQGINYIDFLTECRMEKAKRLMNNSEKSIKEITFEVGYHDPNYFSKVFKKMTNVSPKEYRKTLLRNKAN</sequence>
<dbReference type="PROSITE" id="PS50110">
    <property type="entry name" value="RESPONSE_REGULATORY"/>
    <property type="match status" value="1"/>
</dbReference>
<keyword evidence="1" id="KW-0805">Transcription regulation</keyword>
<reference evidence="7 9" key="1">
    <citation type="submission" date="2017-04" db="EMBL/GenBank/DDBJ databases">
        <title>Complete Genome Sequence of the Bacillus horikoshii 20a strain from Cuatro Cienegas, Coahuila, Mexico.</title>
        <authorList>
            <person name="Zarza E."/>
            <person name="Alcaraz L.D."/>
            <person name="Aguilar-Salinas B."/>
            <person name="Islas A."/>
            <person name="Olmedo-Alvarez G."/>
        </authorList>
    </citation>
    <scope>NUCLEOTIDE SEQUENCE [LARGE SCALE GENOMIC DNA]</scope>
    <source>
        <strain evidence="7 9">20a</strain>
    </source>
</reference>
<dbReference type="Proteomes" id="UP000195573">
    <property type="component" value="Chromosome"/>
</dbReference>
<reference evidence="8 10" key="2">
    <citation type="submission" date="2019-08" db="EMBL/GenBank/DDBJ databases">
        <title>Bacillus genomes from the desert of Cuatro Cienegas, Coahuila.</title>
        <authorList>
            <person name="Olmedo-Alvarez G."/>
        </authorList>
    </citation>
    <scope>NUCLEOTIDE SEQUENCE [LARGE SCALE GENOMIC DNA]</scope>
    <source>
        <strain evidence="8 10">CH88_3T</strain>
    </source>
</reference>
<keyword evidence="4" id="KW-0597">Phosphoprotein</keyword>
<keyword evidence="3" id="KW-0804">Transcription</keyword>
<dbReference type="GO" id="GO:0000160">
    <property type="term" value="P:phosphorelay signal transduction system"/>
    <property type="evidence" value="ECO:0007669"/>
    <property type="project" value="InterPro"/>
</dbReference>
<dbReference type="PANTHER" id="PTHR43280">
    <property type="entry name" value="ARAC-FAMILY TRANSCRIPTIONAL REGULATOR"/>
    <property type="match status" value="1"/>
</dbReference>
<name>A0A1Y0CJ91_9BACI</name>
<dbReference type="Pfam" id="PF00072">
    <property type="entry name" value="Response_reg"/>
    <property type="match status" value="1"/>
</dbReference>
<dbReference type="Gene3D" id="1.10.10.60">
    <property type="entry name" value="Homeodomain-like"/>
    <property type="match status" value="2"/>
</dbReference>
<dbReference type="Pfam" id="PF12833">
    <property type="entry name" value="HTH_18"/>
    <property type="match status" value="1"/>
</dbReference>
<protein>
    <submittedName>
        <fullName evidence="7 8">Response regulator</fullName>
    </submittedName>
</protein>
<dbReference type="Pfam" id="PF17853">
    <property type="entry name" value="GGDEF_2"/>
    <property type="match status" value="1"/>
</dbReference>
<keyword evidence="9" id="KW-1185">Reference proteome</keyword>
<evidence type="ECO:0000313" key="9">
    <source>
        <dbReference type="Proteomes" id="UP000195573"/>
    </source>
</evidence>
<feature type="modified residue" description="4-aspartylphosphate" evidence="4">
    <location>
        <position position="54"/>
    </location>
</feature>
<dbReference type="PROSITE" id="PS00041">
    <property type="entry name" value="HTH_ARAC_FAMILY_1"/>
    <property type="match status" value="1"/>
</dbReference>
<dbReference type="Proteomes" id="UP000323393">
    <property type="component" value="Unassembled WGS sequence"/>
</dbReference>
<dbReference type="GeneID" id="96737694"/>
<dbReference type="KEGG" id="bhk:B4U37_04535"/>
<evidence type="ECO:0000256" key="4">
    <source>
        <dbReference type="PROSITE-ProRule" id="PRU00169"/>
    </source>
</evidence>
<dbReference type="InterPro" id="IPR001789">
    <property type="entry name" value="Sig_transdc_resp-reg_receiver"/>
</dbReference>
<evidence type="ECO:0000313" key="7">
    <source>
        <dbReference type="EMBL" id="ART75350.1"/>
    </source>
</evidence>
<feature type="domain" description="Response regulatory" evidence="6">
    <location>
        <begin position="3"/>
        <end position="119"/>
    </location>
</feature>
<dbReference type="Gene3D" id="3.40.50.2300">
    <property type="match status" value="1"/>
</dbReference>
<dbReference type="SMART" id="SM00342">
    <property type="entry name" value="HTH_ARAC"/>
    <property type="match status" value="1"/>
</dbReference>
<dbReference type="InterPro" id="IPR041522">
    <property type="entry name" value="CdaR_GGDEF"/>
</dbReference>
<organism evidence="8 10">
    <name type="scientific">Sutcliffiella horikoshii</name>
    <dbReference type="NCBI Taxonomy" id="79883"/>
    <lineage>
        <taxon>Bacteria</taxon>
        <taxon>Bacillati</taxon>
        <taxon>Bacillota</taxon>
        <taxon>Bacilli</taxon>
        <taxon>Bacillales</taxon>
        <taxon>Bacillaceae</taxon>
        <taxon>Sutcliffiella</taxon>
    </lineage>
</organism>
<dbReference type="CDD" id="cd17536">
    <property type="entry name" value="REC_YesN-like"/>
    <property type="match status" value="1"/>
</dbReference>
<dbReference type="RefSeq" id="WP_088017273.1">
    <property type="nucleotide sequence ID" value="NZ_CP020880.1"/>
</dbReference>
<dbReference type="InterPro" id="IPR018062">
    <property type="entry name" value="HTH_AraC-typ_CS"/>
</dbReference>
<dbReference type="GO" id="GO:0043565">
    <property type="term" value="F:sequence-specific DNA binding"/>
    <property type="evidence" value="ECO:0007669"/>
    <property type="project" value="InterPro"/>
</dbReference>
<evidence type="ECO:0000256" key="2">
    <source>
        <dbReference type="ARBA" id="ARBA00023125"/>
    </source>
</evidence>
<evidence type="ECO:0000259" key="6">
    <source>
        <dbReference type="PROSITE" id="PS50110"/>
    </source>
</evidence>
<proteinExistence type="predicted"/>
<dbReference type="PRINTS" id="PR00032">
    <property type="entry name" value="HTHARAC"/>
</dbReference>
<dbReference type="GO" id="GO:0003700">
    <property type="term" value="F:DNA-binding transcription factor activity"/>
    <property type="evidence" value="ECO:0007669"/>
    <property type="project" value="InterPro"/>
</dbReference>
<dbReference type="InterPro" id="IPR011006">
    <property type="entry name" value="CheY-like_superfamily"/>
</dbReference>
<evidence type="ECO:0000256" key="3">
    <source>
        <dbReference type="ARBA" id="ARBA00023163"/>
    </source>
</evidence>
<keyword evidence="2 7" id="KW-0238">DNA-binding</keyword>
<dbReference type="EMBL" id="CP020880">
    <property type="protein sequence ID" value="ART75350.1"/>
    <property type="molecule type" value="Genomic_DNA"/>
</dbReference>
<evidence type="ECO:0000259" key="5">
    <source>
        <dbReference type="PROSITE" id="PS01124"/>
    </source>
</evidence>